<evidence type="ECO:0000313" key="2">
    <source>
        <dbReference type="Proteomes" id="UP000887013"/>
    </source>
</evidence>
<accession>A0A8X6Q0F0</accession>
<dbReference type="Proteomes" id="UP000887013">
    <property type="component" value="Unassembled WGS sequence"/>
</dbReference>
<evidence type="ECO:0000313" key="1">
    <source>
        <dbReference type="EMBL" id="GFT93688.1"/>
    </source>
</evidence>
<keyword evidence="2" id="KW-1185">Reference proteome</keyword>
<reference evidence="1" key="1">
    <citation type="submission" date="2020-08" db="EMBL/GenBank/DDBJ databases">
        <title>Multicomponent nature underlies the extraordinary mechanical properties of spider dragline silk.</title>
        <authorList>
            <person name="Kono N."/>
            <person name="Nakamura H."/>
            <person name="Mori M."/>
            <person name="Yoshida Y."/>
            <person name="Ohtoshi R."/>
            <person name="Malay A.D."/>
            <person name="Moran D.A.P."/>
            <person name="Tomita M."/>
            <person name="Numata K."/>
            <person name="Arakawa K."/>
        </authorList>
    </citation>
    <scope>NUCLEOTIDE SEQUENCE</scope>
</reference>
<sequence length="82" mass="8943">MLEIPMDVARLTAGVYIGTPCVETQPSSSKSSLRWDRKITTQIDLTGAESECPIEENCGDPMETSTSYGDGYLCLEEGCTFL</sequence>
<protein>
    <submittedName>
        <fullName evidence="1">Uncharacterized protein</fullName>
    </submittedName>
</protein>
<dbReference type="EMBL" id="BMAW01074790">
    <property type="protein sequence ID" value="GFT93688.1"/>
    <property type="molecule type" value="Genomic_DNA"/>
</dbReference>
<comment type="caution">
    <text evidence="1">The sequence shown here is derived from an EMBL/GenBank/DDBJ whole genome shotgun (WGS) entry which is preliminary data.</text>
</comment>
<proteinExistence type="predicted"/>
<organism evidence="1 2">
    <name type="scientific">Nephila pilipes</name>
    <name type="common">Giant wood spider</name>
    <name type="synonym">Nephila maculata</name>
    <dbReference type="NCBI Taxonomy" id="299642"/>
    <lineage>
        <taxon>Eukaryota</taxon>
        <taxon>Metazoa</taxon>
        <taxon>Ecdysozoa</taxon>
        <taxon>Arthropoda</taxon>
        <taxon>Chelicerata</taxon>
        <taxon>Arachnida</taxon>
        <taxon>Araneae</taxon>
        <taxon>Araneomorphae</taxon>
        <taxon>Entelegynae</taxon>
        <taxon>Araneoidea</taxon>
        <taxon>Nephilidae</taxon>
        <taxon>Nephila</taxon>
    </lineage>
</organism>
<gene>
    <name evidence="1" type="ORF">NPIL_544971</name>
</gene>
<name>A0A8X6Q0F0_NEPPI</name>
<dbReference type="AlphaFoldDB" id="A0A8X6Q0F0"/>